<dbReference type="GO" id="GO:0005344">
    <property type="term" value="F:oxygen carrier activity"/>
    <property type="evidence" value="ECO:0007669"/>
    <property type="project" value="UniProtKB-KW"/>
</dbReference>
<dbReference type="GO" id="GO:0004601">
    <property type="term" value="F:peroxidase activity"/>
    <property type="evidence" value="ECO:0007669"/>
    <property type="project" value="TreeGrafter"/>
</dbReference>
<dbReference type="InterPro" id="IPR012292">
    <property type="entry name" value="Globin/Proto"/>
</dbReference>
<dbReference type="GO" id="GO:0072562">
    <property type="term" value="C:blood microparticle"/>
    <property type="evidence" value="ECO:0007669"/>
    <property type="project" value="TreeGrafter"/>
</dbReference>
<dbReference type="EMBL" id="VOFY01000021">
    <property type="protein sequence ID" value="KAA8581198.1"/>
    <property type="molecule type" value="Genomic_DNA"/>
</dbReference>
<gene>
    <name evidence="9" type="ORF">FQN60_002779</name>
</gene>
<dbReference type="GO" id="GO:0042744">
    <property type="term" value="P:hydrogen peroxide catabolic process"/>
    <property type="evidence" value="ECO:0007669"/>
    <property type="project" value="TreeGrafter"/>
</dbReference>
<dbReference type="GO" id="GO:0020037">
    <property type="term" value="F:heme binding"/>
    <property type="evidence" value="ECO:0007669"/>
    <property type="project" value="InterPro"/>
</dbReference>
<dbReference type="PANTHER" id="PTHR11442">
    <property type="entry name" value="HEMOGLOBIN FAMILY MEMBER"/>
    <property type="match status" value="1"/>
</dbReference>
<name>A0A5J5CHC1_9PERO</name>
<evidence type="ECO:0000313" key="10">
    <source>
        <dbReference type="Proteomes" id="UP000327493"/>
    </source>
</evidence>
<dbReference type="Proteomes" id="UP000327493">
    <property type="component" value="Chromosome 21"/>
</dbReference>
<evidence type="ECO:0000256" key="7">
    <source>
        <dbReference type="RuleBase" id="RU000356"/>
    </source>
</evidence>
<dbReference type="SUPFAM" id="SSF46458">
    <property type="entry name" value="Globin-like"/>
    <property type="match status" value="1"/>
</dbReference>
<dbReference type="Pfam" id="PF00042">
    <property type="entry name" value="Globin"/>
    <property type="match status" value="1"/>
</dbReference>
<keyword evidence="6" id="KW-0408">Iron</keyword>
<evidence type="ECO:0000256" key="1">
    <source>
        <dbReference type="ARBA" id="ARBA00008705"/>
    </source>
</evidence>
<dbReference type="InterPro" id="IPR009050">
    <property type="entry name" value="Globin-like_sf"/>
</dbReference>
<dbReference type="Gene3D" id="1.10.490.10">
    <property type="entry name" value="Globins"/>
    <property type="match status" value="1"/>
</dbReference>
<keyword evidence="4 7" id="KW-0561">Oxygen transport</keyword>
<comment type="caution">
    <text evidence="9">The sequence shown here is derived from an EMBL/GenBank/DDBJ whole genome shotgun (WGS) entry which is preliminary data.</text>
</comment>
<proteinExistence type="inferred from homology"/>
<dbReference type="GO" id="GO:0019825">
    <property type="term" value="F:oxygen binding"/>
    <property type="evidence" value="ECO:0007669"/>
    <property type="project" value="InterPro"/>
</dbReference>
<dbReference type="GO" id="GO:0031720">
    <property type="term" value="F:haptoglobin binding"/>
    <property type="evidence" value="ECO:0007669"/>
    <property type="project" value="TreeGrafter"/>
</dbReference>
<keyword evidence="10" id="KW-1185">Reference proteome</keyword>
<keyword evidence="5" id="KW-0479">Metal-binding</keyword>
<dbReference type="GO" id="GO:0031838">
    <property type="term" value="C:haptoglobin-hemoglobin complex"/>
    <property type="evidence" value="ECO:0007669"/>
    <property type="project" value="TreeGrafter"/>
</dbReference>
<evidence type="ECO:0000256" key="3">
    <source>
        <dbReference type="ARBA" id="ARBA00022617"/>
    </source>
</evidence>
<evidence type="ECO:0000256" key="6">
    <source>
        <dbReference type="ARBA" id="ARBA00023004"/>
    </source>
</evidence>
<dbReference type="PROSITE" id="PS01033">
    <property type="entry name" value="GLOBIN"/>
    <property type="match status" value="1"/>
</dbReference>
<keyword evidence="3 7" id="KW-0349">Heme</keyword>
<evidence type="ECO:0000256" key="4">
    <source>
        <dbReference type="ARBA" id="ARBA00022621"/>
    </source>
</evidence>
<organism evidence="9 10">
    <name type="scientific">Etheostoma spectabile</name>
    <name type="common">orangethroat darter</name>
    <dbReference type="NCBI Taxonomy" id="54343"/>
    <lineage>
        <taxon>Eukaryota</taxon>
        <taxon>Metazoa</taxon>
        <taxon>Chordata</taxon>
        <taxon>Craniata</taxon>
        <taxon>Vertebrata</taxon>
        <taxon>Euteleostomi</taxon>
        <taxon>Actinopterygii</taxon>
        <taxon>Neopterygii</taxon>
        <taxon>Teleostei</taxon>
        <taxon>Neoteleostei</taxon>
        <taxon>Acanthomorphata</taxon>
        <taxon>Eupercaria</taxon>
        <taxon>Perciformes</taxon>
        <taxon>Percoidei</taxon>
        <taxon>Percidae</taxon>
        <taxon>Etheostomatinae</taxon>
        <taxon>Etheostoma</taxon>
    </lineage>
</organism>
<dbReference type="PANTHER" id="PTHR11442:SF97">
    <property type="entry name" value="HEMOGLOBIN SUBUNIT ALPHA-D"/>
    <property type="match status" value="1"/>
</dbReference>
<dbReference type="GO" id="GO:0043177">
    <property type="term" value="F:organic acid binding"/>
    <property type="evidence" value="ECO:0007669"/>
    <property type="project" value="TreeGrafter"/>
</dbReference>
<evidence type="ECO:0000259" key="8">
    <source>
        <dbReference type="PROSITE" id="PS01033"/>
    </source>
</evidence>
<reference evidence="9 10" key="1">
    <citation type="submission" date="2019-08" db="EMBL/GenBank/DDBJ databases">
        <title>A chromosome-level genome assembly, high-density linkage maps, and genome scans reveal the genomic architecture of hybrid incompatibilities underlying speciation via character displacement in darters (Percidae: Etheostominae).</title>
        <authorList>
            <person name="Moran R.L."/>
            <person name="Catchen J.M."/>
            <person name="Fuller R.C."/>
        </authorList>
    </citation>
    <scope>NUCLEOTIDE SEQUENCE [LARGE SCALE GENOMIC DNA]</scope>
    <source>
        <strain evidence="9">EspeVRDwgs_2016</strain>
        <tissue evidence="9">Muscle</tissue>
    </source>
</reference>
<protein>
    <recommendedName>
        <fullName evidence="8">Globin domain-containing protein</fullName>
    </recommendedName>
</protein>
<dbReference type="InterPro" id="IPR050056">
    <property type="entry name" value="Hemoglobin_oxygen_transport"/>
</dbReference>
<evidence type="ECO:0000256" key="2">
    <source>
        <dbReference type="ARBA" id="ARBA00022448"/>
    </source>
</evidence>
<comment type="similarity">
    <text evidence="1 7">Belongs to the globin family.</text>
</comment>
<dbReference type="GO" id="GO:0005833">
    <property type="term" value="C:hemoglobin complex"/>
    <property type="evidence" value="ECO:0007669"/>
    <property type="project" value="TreeGrafter"/>
</dbReference>
<evidence type="ECO:0000313" key="9">
    <source>
        <dbReference type="EMBL" id="KAA8581198.1"/>
    </source>
</evidence>
<sequence length="220" mass="24835">MVEAFSVTHVKQQIAQWRGVPPPHPPHPALVRLRLSDNTEQGNDTAADTFSFTLREAAMLSPREKELIAEIWQRMTPVAEDIGAEALLRMFATQPGSKTYFSHLDISPSSAHLRSHGKKIVLAIAEGAKDISQLAITLGPLQTLHAYQLRIDPTNFKVPLQEHHSSHTVCSSPWRRTCATTSHQWRTQQWTSTCQRSQPCSPRNSDETQPRVFMKYVNHL</sequence>
<dbReference type="AlphaFoldDB" id="A0A5J5CHC1"/>
<dbReference type="GO" id="GO:0046872">
    <property type="term" value="F:metal ion binding"/>
    <property type="evidence" value="ECO:0007669"/>
    <property type="project" value="UniProtKB-KW"/>
</dbReference>
<accession>A0A5J5CHC1</accession>
<dbReference type="InterPro" id="IPR000971">
    <property type="entry name" value="Globin"/>
</dbReference>
<evidence type="ECO:0000256" key="5">
    <source>
        <dbReference type="ARBA" id="ARBA00022723"/>
    </source>
</evidence>
<feature type="domain" description="Globin" evidence="8">
    <location>
        <begin position="59"/>
        <end position="220"/>
    </location>
</feature>
<keyword evidence="2 7" id="KW-0813">Transport</keyword>